<dbReference type="Proteomes" id="UP000290189">
    <property type="component" value="Unassembled WGS sequence"/>
</dbReference>
<keyword evidence="9 12" id="KW-0472">Membrane</keyword>
<keyword evidence="10 12" id="KW-0968">Cytoplasmic vesicle</keyword>
<comment type="subunit">
    <text evidence="3 12">Oligomeric complex that consists of at least the alpha, beta, beta', gamma, delta, epsilon and zeta subunits.</text>
</comment>
<keyword evidence="15" id="KW-0496">Mitochondrion</keyword>
<protein>
    <recommendedName>
        <fullName evidence="12">Coatomer subunit zeta</fullName>
    </recommendedName>
</protein>
<evidence type="ECO:0000256" key="4">
    <source>
        <dbReference type="ARBA" id="ARBA00022448"/>
    </source>
</evidence>
<dbReference type="GO" id="GO:0030126">
    <property type="term" value="C:COPI vesicle coat"/>
    <property type="evidence" value="ECO:0007669"/>
    <property type="project" value="UniProtKB-UniRule"/>
</dbReference>
<evidence type="ECO:0000313" key="17">
    <source>
        <dbReference type="Proteomes" id="UP000290189"/>
    </source>
</evidence>
<dbReference type="STRING" id="37360.A0A0G4IPZ9"/>
<reference evidence="15 17" key="2">
    <citation type="submission" date="2018-03" db="EMBL/GenBank/DDBJ databases">
        <authorList>
            <person name="Fogelqvist J."/>
        </authorList>
    </citation>
    <scope>NUCLEOTIDE SEQUENCE [LARGE SCALE GENOMIC DNA]</scope>
</reference>
<evidence type="ECO:0000256" key="12">
    <source>
        <dbReference type="RuleBase" id="RU366053"/>
    </source>
</evidence>
<geneLocation type="mitochondrion" evidence="15"/>
<evidence type="ECO:0000313" key="16">
    <source>
        <dbReference type="Proteomes" id="UP000039324"/>
    </source>
</evidence>
<comment type="subcellular location">
    <subcellularLocation>
        <location evidence="12">Cytoplasm</location>
    </subcellularLocation>
    <subcellularLocation>
        <location evidence="1 12">Golgi apparatus membrane</location>
        <topology evidence="1 12">Peripheral membrane protein</topology>
        <orientation evidence="1 12">Cytoplasmic side</orientation>
    </subcellularLocation>
    <subcellularLocation>
        <location evidence="12">Cytoplasmic vesicle</location>
        <location evidence="12">COPI-coated vesicle membrane</location>
        <topology evidence="12">Peripheral membrane protein</topology>
        <orientation evidence="12">Cytoplasmic side</orientation>
    </subcellularLocation>
</comment>
<name>A0A0G4IPZ9_PLABS</name>
<evidence type="ECO:0000256" key="3">
    <source>
        <dbReference type="ARBA" id="ARBA00011775"/>
    </source>
</evidence>
<dbReference type="Proteomes" id="UP000039324">
    <property type="component" value="Unassembled WGS sequence"/>
</dbReference>
<dbReference type="OMA" id="NELMLHS"/>
<evidence type="ECO:0000256" key="6">
    <source>
        <dbReference type="ARBA" id="ARBA00022892"/>
    </source>
</evidence>
<keyword evidence="16" id="KW-1185">Reference proteome</keyword>
<dbReference type="SUPFAM" id="SSF64356">
    <property type="entry name" value="SNARE-like"/>
    <property type="match status" value="1"/>
</dbReference>
<keyword evidence="7 12" id="KW-0653">Protein transport</keyword>
<evidence type="ECO:0000256" key="9">
    <source>
        <dbReference type="ARBA" id="ARBA00023136"/>
    </source>
</evidence>
<keyword evidence="4 12" id="KW-0813">Transport</keyword>
<keyword evidence="8 12" id="KW-0333">Golgi apparatus</keyword>
<dbReference type="AlphaFoldDB" id="A0A0G4IPZ9"/>
<keyword evidence="5 12" id="KW-0963">Cytoplasm</keyword>
<evidence type="ECO:0000313" key="14">
    <source>
        <dbReference type="EMBL" id="CEO97287.1"/>
    </source>
</evidence>
<keyword evidence="6 12" id="KW-0931">ER-Golgi transport</keyword>
<comment type="similarity">
    <text evidence="2 12">Belongs to the adaptor complexes small subunit family.</text>
</comment>
<dbReference type="InterPro" id="IPR011012">
    <property type="entry name" value="Longin-like_dom_sf"/>
</dbReference>
<dbReference type="EMBL" id="CDSF01000079">
    <property type="protein sequence ID" value="CEO97287.1"/>
    <property type="molecule type" value="Genomic_DNA"/>
</dbReference>
<evidence type="ECO:0000256" key="7">
    <source>
        <dbReference type="ARBA" id="ARBA00022927"/>
    </source>
</evidence>
<organism evidence="14 16">
    <name type="scientific">Plasmodiophora brassicae</name>
    <name type="common">Clubroot disease agent</name>
    <dbReference type="NCBI Taxonomy" id="37360"/>
    <lineage>
        <taxon>Eukaryota</taxon>
        <taxon>Sar</taxon>
        <taxon>Rhizaria</taxon>
        <taxon>Endomyxa</taxon>
        <taxon>Phytomyxea</taxon>
        <taxon>Plasmodiophorida</taxon>
        <taxon>Plasmodiophoridae</taxon>
        <taxon>Plasmodiophora</taxon>
    </lineage>
</organism>
<proteinExistence type="inferred from homology"/>
<evidence type="ECO:0000256" key="2">
    <source>
        <dbReference type="ARBA" id="ARBA00006972"/>
    </source>
</evidence>
<evidence type="ECO:0000256" key="11">
    <source>
        <dbReference type="ARBA" id="ARBA00045555"/>
    </source>
</evidence>
<dbReference type="GO" id="GO:0000139">
    <property type="term" value="C:Golgi membrane"/>
    <property type="evidence" value="ECO:0007669"/>
    <property type="project" value="UniProtKB-SubCell"/>
</dbReference>
<dbReference type="PANTHER" id="PTHR11043:SF0">
    <property type="entry name" value="COATOMER SUBUNIT ZETA"/>
    <property type="match status" value="1"/>
</dbReference>
<evidence type="ECO:0000256" key="8">
    <source>
        <dbReference type="ARBA" id="ARBA00023034"/>
    </source>
</evidence>
<dbReference type="Gene3D" id="3.30.450.60">
    <property type="match status" value="1"/>
</dbReference>
<dbReference type="GO" id="GO:0006886">
    <property type="term" value="P:intracellular protein transport"/>
    <property type="evidence" value="ECO:0007669"/>
    <property type="project" value="TreeGrafter"/>
</dbReference>
<accession>A0A0G4IPZ9</accession>
<dbReference type="GO" id="GO:0006890">
    <property type="term" value="P:retrograde vesicle-mediated transport, Golgi to endoplasmic reticulum"/>
    <property type="evidence" value="ECO:0007669"/>
    <property type="project" value="UniProtKB-UniRule"/>
</dbReference>
<evidence type="ECO:0000259" key="13">
    <source>
        <dbReference type="Pfam" id="PF01217"/>
    </source>
</evidence>
<evidence type="ECO:0000313" key="15">
    <source>
        <dbReference type="EMBL" id="SPQ97594.1"/>
    </source>
</evidence>
<evidence type="ECO:0000256" key="1">
    <source>
        <dbReference type="ARBA" id="ARBA00004255"/>
    </source>
</evidence>
<dbReference type="PANTHER" id="PTHR11043">
    <property type="entry name" value="ZETA-COAT PROTEIN"/>
    <property type="match status" value="1"/>
</dbReference>
<sequence length="177" mass="19587">MSIQSKVKAAVVLDGQGTRIGVKYFDPDLLALDKQLALERAVFGKTSRILNARKEGEVVMFDQYVTVFKFYGDAFVYVIGAADENELVLHHVLVCLEESLTSLLRVPIDRQPLIDNLDVLLLTIDEILDDGIILETDSVLVVDGVAMKGADRDAPIAEQSLAQAFQTARETFAKTFR</sequence>
<reference evidence="14 16" key="1">
    <citation type="submission" date="2015-02" db="EMBL/GenBank/DDBJ databases">
        <authorList>
            <person name="Chooi Y.-H."/>
        </authorList>
    </citation>
    <scope>NUCLEOTIDE SEQUENCE [LARGE SCALE GENOMIC DNA]</scope>
    <source>
        <strain evidence="14">E3</strain>
    </source>
</reference>
<dbReference type="InterPro" id="IPR022775">
    <property type="entry name" value="AP_mu_sigma_su"/>
</dbReference>
<evidence type="ECO:0000256" key="5">
    <source>
        <dbReference type="ARBA" id="ARBA00022490"/>
    </source>
</evidence>
<dbReference type="GO" id="GO:0006891">
    <property type="term" value="P:intra-Golgi vesicle-mediated transport"/>
    <property type="evidence" value="ECO:0007669"/>
    <property type="project" value="TreeGrafter"/>
</dbReference>
<dbReference type="Pfam" id="PF01217">
    <property type="entry name" value="Clat_adaptor_s"/>
    <property type="match status" value="1"/>
</dbReference>
<dbReference type="EMBL" id="OVEO01000008">
    <property type="protein sequence ID" value="SPQ97594.1"/>
    <property type="molecule type" value="Genomic_DNA"/>
</dbReference>
<dbReference type="InterPro" id="IPR039652">
    <property type="entry name" value="Coatomer_zeta"/>
</dbReference>
<dbReference type="OrthoDB" id="10249988at2759"/>
<feature type="domain" description="AP complex mu/sigma subunit" evidence="13">
    <location>
        <begin position="7"/>
        <end position="149"/>
    </location>
</feature>
<comment type="function">
    <text evidence="11">The coatomer is a cytosolic protein complex that binds to dilysine motifs and reversibly associates with Golgi non-clathrin-coated vesicles, which further mediate biosynthetic protein transport from the ER, via the Golgi up to the trans Golgi network. Coatomer complex is required for budding from Golgi membranes, and is essential for the retrograde Golgi-to-ER transport of dilysine-tagged proteins. The zeta subunit may be involved in regulating the coat assembly and, hence, the rate of biosynthetic protein transport due to its association-dissociation properties with the coatomer complex.</text>
</comment>
<evidence type="ECO:0000256" key="10">
    <source>
        <dbReference type="ARBA" id="ARBA00023329"/>
    </source>
</evidence>
<gene>
    <name evidence="14" type="ORF">PBRA_000632</name>
    <name evidence="15" type="ORF">PLBR_LOCUS4809</name>
</gene>